<dbReference type="PIRSF" id="PIRSF005047">
    <property type="entry name" value="UCP005047_YshC"/>
    <property type="match status" value="1"/>
</dbReference>
<dbReference type="SMART" id="SM00278">
    <property type="entry name" value="HhH1"/>
    <property type="match status" value="2"/>
</dbReference>
<dbReference type="InterPro" id="IPR027421">
    <property type="entry name" value="DNA_pol_lamdba_lyase_dom_sf"/>
</dbReference>
<dbReference type="GO" id="GO:0006281">
    <property type="term" value="P:DNA repair"/>
    <property type="evidence" value="ECO:0007669"/>
    <property type="project" value="UniProtKB-KW"/>
</dbReference>
<comment type="subcellular location">
    <subcellularLocation>
        <location evidence="2">Cytoplasm</location>
    </subcellularLocation>
</comment>
<dbReference type="SUPFAM" id="SSF89550">
    <property type="entry name" value="PHP domain-like"/>
    <property type="match status" value="1"/>
</dbReference>
<dbReference type="Gene3D" id="3.30.460.10">
    <property type="entry name" value="Beta Polymerase, domain 2"/>
    <property type="match status" value="1"/>
</dbReference>
<evidence type="ECO:0000259" key="22">
    <source>
        <dbReference type="SMART" id="SM00278"/>
    </source>
</evidence>
<dbReference type="PANTHER" id="PTHR36928">
    <property type="entry name" value="PHOSPHATASE YCDX-RELATED"/>
    <property type="match status" value="1"/>
</dbReference>
<dbReference type="GO" id="GO:0042578">
    <property type="term" value="F:phosphoric ester hydrolase activity"/>
    <property type="evidence" value="ECO:0007669"/>
    <property type="project" value="TreeGrafter"/>
</dbReference>
<dbReference type="AlphaFoldDB" id="A0A0G0VE58"/>
<dbReference type="Gene3D" id="3.30.210.10">
    <property type="entry name" value="DNA polymerase, thumb domain"/>
    <property type="match status" value="1"/>
</dbReference>
<dbReference type="STRING" id="1618563.UU12_C0023G0008"/>
<dbReference type="InterPro" id="IPR050243">
    <property type="entry name" value="PHP_phosphatase"/>
</dbReference>
<keyword evidence="13" id="KW-0239">DNA-directed DNA polymerase</keyword>
<dbReference type="EC" id="4.2.99.18" evidence="4"/>
<reference evidence="24 25" key="1">
    <citation type="journal article" date="2015" name="Nature">
        <title>rRNA introns, odd ribosomes, and small enigmatic genomes across a large radiation of phyla.</title>
        <authorList>
            <person name="Brown C.T."/>
            <person name="Hug L.A."/>
            <person name="Thomas B.C."/>
            <person name="Sharon I."/>
            <person name="Castelle C.J."/>
            <person name="Singh A."/>
            <person name="Wilkins M.J."/>
            <person name="Williams K.H."/>
            <person name="Banfield J.F."/>
        </authorList>
    </citation>
    <scope>NUCLEOTIDE SEQUENCE [LARGE SCALE GENOMIC DNA]</scope>
</reference>
<evidence type="ECO:0000256" key="4">
    <source>
        <dbReference type="ARBA" id="ARBA00012720"/>
    </source>
</evidence>
<dbReference type="PANTHER" id="PTHR36928:SF1">
    <property type="entry name" value="PHOSPHATASE YCDX-RELATED"/>
    <property type="match status" value="1"/>
</dbReference>
<evidence type="ECO:0000256" key="16">
    <source>
        <dbReference type="ARBA" id="ARBA00035717"/>
    </source>
</evidence>
<evidence type="ECO:0000256" key="21">
    <source>
        <dbReference type="ARBA" id="ARBA00049244"/>
    </source>
</evidence>
<comment type="caution">
    <text evidence="24">The sequence shown here is derived from an EMBL/GenBank/DDBJ whole genome shotgun (WGS) entry which is preliminary data.</text>
</comment>
<evidence type="ECO:0000256" key="6">
    <source>
        <dbReference type="ARBA" id="ARBA00022481"/>
    </source>
</evidence>
<dbReference type="InterPro" id="IPR002008">
    <property type="entry name" value="DNA_pol_X_beta-like"/>
</dbReference>
<dbReference type="Gene3D" id="1.10.150.110">
    <property type="entry name" value="DNA polymerase beta, N-terminal domain-like"/>
    <property type="match status" value="1"/>
</dbReference>
<dbReference type="InterPro" id="IPR003583">
    <property type="entry name" value="Hlx-hairpin-Hlx_DNA-bd_motif"/>
</dbReference>
<dbReference type="PRINTS" id="PR00869">
    <property type="entry name" value="DNAPOLX"/>
</dbReference>
<dbReference type="InterPro" id="IPR002054">
    <property type="entry name" value="DNA-dir_DNA_pol_X"/>
</dbReference>
<comment type="catalytic activity">
    <reaction evidence="21">
        <text>DNA(n) + a 2'-deoxyribonucleoside 5'-triphosphate = DNA(n+1) + diphosphate</text>
        <dbReference type="Rhea" id="RHEA:22508"/>
        <dbReference type="Rhea" id="RHEA-COMP:17339"/>
        <dbReference type="Rhea" id="RHEA-COMP:17340"/>
        <dbReference type="ChEBI" id="CHEBI:33019"/>
        <dbReference type="ChEBI" id="CHEBI:61560"/>
        <dbReference type="ChEBI" id="CHEBI:173112"/>
        <dbReference type="EC" id="2.7.7.7"/>
    </reaction>
</comment>
<dbReference type="InterPro" id="IPR022312">
    <property type="entry name" value="DNA_pol_X"/>
</dbReference>
<evidence type="ECO:0000256" key="13">
    <source>
        <dbReference type="ARBA" id="ARBA00022932"/>
    </source>
</evidence>
<dbReference type="GO" id="GO:0008270">
    <property type="term" value="F:zinc ion binding"/>
    <property type="evidence" value="ECO:0007669"/>
    <property type="project" value="TreeGrafter"/>
</dbReference>
<keyword evidence="14" id="KW-0915">Sodium</keyword>
<evidence type="ECO:0000256" key="1">
    <source>
        <dbReference type="ARBA" id="ARBA00001946"/>
    </source>
</evidence>
<evidence type="ECO:0000259" key="23">
    <source>
        <dbReference type="SMART" id="SM00483"/>
    </source>
</evidence>
<dbReference type="EC" id="2.7.7.7" evidence="3"/>
<evidence type="ECO:0000256" key="5">
    <source>
        <dbReference type="ARBA" id="ARBA00020020"/>
    </source>
</evidence>
<sequence>MSTQTLTNLKIAELLRDVAASYQLQDSQKFKFQIIAYERAADAVEHATSELKDLWDDGKLTDVPGIGPGIAEHLDELFRTGKSKHFEDLMKGIPKEAFKLMELPGIGIKTALRLIAQGDRPLVEEKLKEVYELEKKAKRHLLPYASMIAGEIMDYLVKNPKVKRVDPLGSLRRKASTVGDIDLAIVTDDGPGVLDYFTKYPKTQKIIEEGEHTASILVPGGVQIDLMVQPVESYGALLQHFTGSKHHNIALREFALKKGLSLSEYGIRKSQDPNSKLQTFKTEEEFYKHLSLDYIEPELREDTGEIEAAFRQAQGKPNGLPKLVELDNVKADLQIHSSFDIETSHDLGESSMEEIIGKGRDLGYEYLAFTEHNPSQKGHTDIQIIDILKRKREVVDKLNDRIRRGLLRETSDGHSEKVDQINYSIKNMSIKYNRIGSTPLRPFDFAQGYAGLKKVFNSLEIDIKPDGSLPVPEAGLETLDFALVSIHSSFGIEKDAQTKRVLTALAHPKVKIFAHPTGRKLNEREGAELNWPEIFDFCLENNKWIEINCDPMRLDLPDTLVREAVKLGVKLTLGTDAHHIDGMNNMIWGVSVARRGWAEKKNVINCSSLEGFKKELKRGD</sequence>
<keyword evidence="7" id="KW-0237">DNA synthesis</keyword>
<evidence type="ECO:0000256" key="18">
    <source>
        <dbReference type="ARBA" id="ARBA00044632"/>
    </source>
</evidence>
<dbReference type="InterPro" id="IPR043519">
    <property type="entry name" value="NT_sf"/>
</dbReference>
<evidence type="ECO:0000313" key="24">
    <source>
        <dbReference type="EMBL" id="KKR70335.1"/>
    </source>
</evidence>
<keyword evidence="15" id="KW-0234">DNA repair</keyword>
<dbReference type="SUPFAM" id="SSF47802">
    <property type="entry name" value="DNA polymerase beta, N-terminal domain-like"/>
    <property type="match status" value="1"/>
</dbReference>
<dbReference type="InterPro" id="IPR010996">
    <property type="entry name" value="HHH_MUS81"/>
</dbReference>
<evidence type="ECO:0000256" key="15">
    <source>
        <dbReference type="ARBA" id="ARBA00023204"/>
    </source>
</evidence>
<keyword evidence="8" id="KW-0808">Transferase</keyword>
<dbReference type="SUPFAM" id="SSF81301">
    <property type="entry name" value="Nucleotidyltransferase"/>
    <property type="match status" value="1"/>
</dbReference>
<keyword evidence="9" id="KW-0548">Nucleotidyltransferase</keyword>
<dbReference type="Pfam" id="PF14716">
    <property type="entry name" value="HHH_8"/>
    <property type="match status" value="1"/>
</dbReference>
<dbReference type="GO" id="GO:0005829">
    <property type="term" value="C:cytosol"/>
    <property type="evidence" value="ECO:0007669"/>
    <property type="project" value="TreeGrafter"/>
</dbReference>
<dbReference type="Pfam" id="PF14791">
    <property type="entry name" value="DNA_pol_B_thumb"/>
    <property type="match status" value="1"/>
</dbReference>
<accession>A0A0G0VE58</accession>
<keyword evidence="12" id="KW-0832">Ubl conjugation</keyword>
<dbReference type="InterPro" id="IPR029398">
    <property type="entry name" value="PolB_thumb"/>
</dbReference>
<dbReference type="CDD" id="cd00141">
    <property type="entry name" value="NT_POLXc"/>
    <property type="match status" value="1"/>
</dbReference>
<dbReference type="GO" id="GO:0003677">
    <property type="term" value="F:DNA binding"/>
    <property type="evidence" value="ECO:0007669"/>
    <property type="project" value="InterPro"/>
</dbReference>
<comment type="catalytic activity">
    <reaction evidence="18">
        <text>2'-deoxyribonucleotide-(2'-deoxyribose 5'-phosphate)-2'-deoxyribonucleotide-DNA = a 3'-end 2'-deoxyribonucleotide-(2,3-dehydro-2,3-deoxyribose 5'-phosphate)-DNA + a 5'-end 5'-phospho-2'-deoxyribonucleoside-DNA + H(+)</text>
        <dbReference type="Rhea" id="RHEA:66592"/>
        <dbReference type="Rhea" id="RHEA-COMP:13180"/>
        <dbReference type="Rhea" id="RHEA-COMP:16897"/>
        <dbReference type="Rhea" id="RHEA-COMP:17067"/>
        <dbReference type="ChEBI" id="CHEBI:15378"/>
        <dbReference type="ChEBI" id="CHEBI:136412"/>
        <dbReference type="ChEBI" id="CHEBI:157695"/>
        <dbReference type="ChEBI" id="CHEBI:167181"/>
        <dbReference type="EC" id="4.2.99.18"/>
    </reaction>
</comment>
<evidence type="ECO:0000256" key="2">
    <source>
        <dbReference type="ARBA" id="ARBA00004496"/>
    </source>
</evidence>
<feature type="domain" description="DNA-directed DNA polymerase X" evidence="23">
    <location>
        <begin position="6"/>
        <end position="301"/>
    </location>
</feature>
<gene>
    <name evidence="24" type="ORF">UU12_C0023G0008</name>
</gene>
<proteinExistence type="predicted"/>
<evidence type="ECO:0000256" key="10">
    <source>
        <dbReference type="ARBA" id="ARBA00022705"/>
    </source>
</evidence>
<evidence type="ECO:0000256" key="19">
    <source>
        <dbReference type="ARBA" id="ARBA00044678"/>
    </source>
</evidence>
<keyword evidence="10" id="KW-0235">DNA replication</keyword>
<evidence type="ECO:0000256" key="9">
    <source>
        <dbReference type="ARBA" id="ARBA00022695"/>
    </source>
</evidence>
<dbReference type="GO" id="GO:0003887">
    <property type="term" value="F:DNA-directed DNA polymerase activity"/>
    <property type="evidence" value="ECO:0007669"/>
    <property type="project" value="UniProtKB-KW"/>
</dbReference>
<feature type="domain" description="Helix-hairpin-helix DNA-binding motif class 1" evidence="22">
    <location>
        <begin position="58"/>
        <end position="77"/>
    </location>
</feature>
<evidence type="ECO:0000256" key="20">
    <source>
        <dbReference type="ARBA" id="ARBA00045548"/>
    </source>
</evidence>
<evidence type="ECO:0000256" key="11">
    <source>
        <dbReference type="ARBA" id="ARBA00022763"/>
    </source>
</evidence>
<name>A0A0G0VE58_9BACT</name>
<evidence type="ECO:0000256" key="17">
    <source>
        <dbReference type="ARBA" id="ARBA00035726"/>
    </source>
</evidence>
<dbReference type="PRINTS" id="PR00870">
    <property type="entry name" value="DNAPOLXBETA"/>
</dbReference>
<feature type="domain" description="Helix-hairpin-helix DNA-binding motif class 1" evidence="22">
    <location>
        <begin position="98"/>
        <end position="117"/>
    </location>
</feature>
<comment type="function">
    <text evidence="20">Repair polymerase that plays a key role in base-excision repair. During this process, the damaged base is excised by specific DNA glycosylases, the DNA backbone is nicked at the abasic site by an apurinic/apyrimidic (AP) endonuclease, and POLB removes 5'-deoxyribose-phosphate from the preincised AP site acting as a 5'-deoxyribose-phosphate lyase (5'-dRP lyase); through its DNA polymerase activity, it adds one nucleotide to the 3' end of the arising single-nucleotide gap. Conducts 'gap-filling' DNA synthesis in a stepwise distributive fashion rather than in a processive fashion as for other DNA polymerases. It is also able to cleave sugar-phosphate bonds 3' to an intact AP site, acting as an AP lyase.</text>
</comment>
<dbReference type="SMART" id="SM00483">
    <property type="entry name" value="POLXc"/>
    <property type="match status" value="1"/>
</dbReference>
<dbReference type="InterPro" id="IPR037160">
    <property type="entry name" value="DNA_Pol_thumb_sf"/>
</dbReference>
<dbReference type="Gene3D" id="3.20.20.140">
    <property type="entry name" value="Metal-dependent hydrolases"/>
    <property type="match status" value="1"/>
</dbReference>
<keyword evidence="6" id="KW-0488">Methylation</keyword>
<evidence type="ECO:0000256" key="7">
    <source>
        <dbReference type="ARBA" id="ARBA00022634"/>
    </source>
</evidence>
<protein>
    <recommendedName>
        <fullName evidence="5">DNA polymerase beta</fullName>
        <ecNumber evidence="3">2.7.7.7</ecNumber>
        <ecNumber evidence="4">4.2.99.18</ecNumber>
    </recommendedName>
    <alternativeName>
        <fullName evidence="16">5'-deoxyribose-phosphate lyase</fullName>
    </alternativeName>
    <alternativeName>
        <fullName evidence="17">AP lyase</fullName>
    </alternativeName>
</protein>
<dbReference type="EMBL" id="LBZK01000023">
    <property type="protein sequence ID" value="KKR70335.1"/>
    <property type="molecule type" value="Genomic_DNA"/>
</dbReference>
<dbReference type="GO" id="GO:0140078">
    <property type="term" value="F:class I DNA-(apurinic or apyrimidinic site) endonuclease activity"/>
    <property type="evidence" value="ECO:0007669"/>
    <property type="project" value="UniProtKB-EC"/>
</dbReference>
<dbReference type="Proteomes" id="UP000034562">
    <property type="component" value="Unassembled WGS sequence"/>
</dbReference>
<organism evidence="24 25">
    <name type="scientific">Candidatus Woesebacteria bacterium GW2011_GWA2_40_7b</name>
    <dbReference type="NCBI Taxonomy" id="1618563"/>
    <lineage>
        <taxon>Bacteria</taxon>
        <taxon>Candidatus Woeseibacteriota</taxon>
    </lineage>
</organism>
<comment type="catalytic activity">
    <reaction evidence="19">
        <text>a 5'-end 2'-deoxyribose-2'-deoxyribonucleotide-DNA = (2E,4S)-4-hydroxypenten-2-al-5-phosphate + a 5'-end 5'-phospho-2'-deoxyribonucleoside-DNA + H(+)</text>
        <dbReference type="Rhea" id="RHEA:76255"/>
        <dbReference type="Rhea" id="RHEA-COMP:13180"/>
        <dbReference type="Rhea" id="RHEA-COMP:18657"/>
        <dbReference type="ChEBI" id="CHEBI:15378"/>
        <dbReference type="ChEBI" id="CHEBI:136412"/>
        <dbReference type="ChEBI" id="CHEBI:195194"/>
        <dbReference type="ChEBI" id="CHEBI:195195"/>
    </reaction>
</comment>
<evidence type="ECO:0000313" key="25">
    <source>
        <dbReference type="Proteomes" id="UP000034562"/>
    </source>
</evidence>
<comment type="cofactor">
    <cofactor evidence="1">
        <name>Mg(2+)</name>
        <dbReference type="ChEBI" id="CHEBI:18420"/>
    </cofactor>
</comment>
<dbReference type="InterPro" id="IPR022311">
    <property type="entry name" value="PolX-like"/>
</dbReference>
<evidence type="ECO:0000256" key="12">
    <source>
        <dbReference type="ARBA" id="ARBA00022843"/>
    </source>
</evidence>
<evidence type="ECO:0000256" key="3">
    <source>
        <dbReference type="ARBA" id="ARBA00012417"/>
    </source>
</evidence>
<evidence type="ECO:0000256" key="14">
    <source>
        <dbReference type="ARBA" id="ARBA00023053"/>
    </source>
</evidence>
<dbReference type="InterPro" id="IPR016195">
    <property type="entry name" value="Pol/histidinol_Pase-like"/>
</dbReference>
<keyword evidence="11" id="KW-0227">DNA damage</keyword>
<evidence type="ECO:0000256" key="8">
    <source>
        <dbReference type="ARBA" id="ARBA00022679"/>
    </source>
</evidence>